<feature type="transmembrane region" description="Helical" evidence="8">
    <location>
        <begin position="58"/>
        <end position="75"/>
    </location>
</feature>
<feature type="transmembrane region" description="Helical" evidence="8">
    <location>
        <begin position="233"/>
        <end position="255"/>
    </location>
</feature>
<evidence type="ECO:0000256" key="3">
    <source>
        <dbReference type="ARBA" id="ARBA00022448"/>
    </source>
</evidence>
<keyword evidence="6 8" id="KW-1133">Transmembrane helix</keyword>
<dbReference type="Proteomes" id="UP001228171">
    <property type="component" value="Unassembled WGS sequence"/>
</dbReference>
<feature type="transmembrane region" description="Helical" evidence="8">
    <location>
        <begin position="150"/>
        <end position="168"/>
    </location>
</feature>
<name>A0ABT9HDB7_9GAMM</name>
<evidence type="ECO:0000256" key="1">
    <source>
        <dbReference type="ARBA" id="ARBA00004651"/>
    </source>
</evidence>
<feature type="transmembrane region" description="Helical" evidence="8">
    <location>
        <begin position="352"/>
        <end position="375"/>
    </location>
</feature>
<keyword evidence="7 8" id="KW-0472">Membrane</keyword>
<dbReference type="InterPro" id="IPR018093">
    <property type="entry name" value="BCCT_CS"/>
</dbReference>
<reference evidence="9 10" key="1">
    <citation type="submission" date="2023-08" db="EMBL/GenBank/DDBJ databases">
        <authorList>
            <person name="Kumar R."/>
        </authorList>
    </citation>
    <scope>NUCLEOTIDE SEQUENCE [LARGE SCALE GENOMIC DNA]</scope>
    <source>
        <strain evidence="9 10">LUR13</strain>
    </source>
</reference>
<dbReference type="PANTHER" id="PTHR30047:SF7">
    <property type="entry name" value="HIGH-AFFINITY CHOLINE TRANSPORT PROTEIN"/>
    <property type="match status" value="1"/>
</dbReference>
<evidence type="ECO:0000256" key="8">
    <source>
        <dbReference type="SAM" id="Phobius"/>
    </source>
</evidence>
<feature type="transmembrane region" description="Helical" evidence="8">
    <location>
        <begin position="457"/>
        <end position="476"/>
    </location>
</feature>
<evidence type="ECO:0000256" key="2">
    <source>
        <dbReference type="ARBA" id="ARBA00005658"/>
    </source>
</evidence>
<feature type="transmembrane region" description="Helical" evidence="8">
    <location>
        <begin position="322"/>
        <end position="340"/>
    </location>
</feature>
<feature type="transmembrane region" description="Helical" evidence="8">
    <location>
        <begin position="196"/>
        <end position="221"/>
    </location>
</feature>
<evidence type="ECO:0000313" key="9">
    <source>
        <dbReference type="EMBL" id="MDP4543762.1"/>
    </source>
</evidence>
<keyword evidence="3" id="KW-0813">Transport</keyword>
<dbReference type="PROSITE" id="PS01303">
    <property type="entry name" value="BCCT"/>
    <property type="match status" value="1"/>
</dbReference>
<dbReference type="InterPro" id="IPR000060">
    <property type="entry name" value="BCCT_transptr"/>
</dbReference>
<feature type="transmembrane region" description="Helical" evidence="8">
    <location>
        <begin position="267"/>
        <end position="287"/>
    </location>
</feature>
<dbReference type="RefSeq" id="WP_068408842.1">
    <property type="nucleotide sequence ID" value="NZ_JAVAJI010000001.1"/>
</dbReference>
<organism evidence="9 10">
    <name type="scientific">Psychrobacter faecalis</name>
    <dbReference type="NCBI Taxonomy" id="180588"/>
    <lineage>
        <taxon>Bacteria</taxon>
        <taxon>Pseudomonadati</taxon>
        <taxon>Pseudomonadota</taxon>
        <taxon>Gammaproteobacteria</taxon>
        <taxon>Moraxellales</taxon>
        <taxon>Moraxellaceae</taxon>
        <taxon>Psychrobacter</taxon>
    </lineage>
</organism>
<gene>
    <name evidence="9" type="ORF">Q8P09_01535</name>
</gene>
<sequence>MNEVKVSKLGPFPKVNKPVFITSSVLIVGFIIFGSLFSETAAALFSFLQAFIAEKFRWLFIILFNMALVFCIYLTASRYGDIRLGKQTERPQYSLFSWIAMLFSAGIGIGLVYWGTAEPLYHFMAPPLGEAETLESAKQAMNLSFLHWGLHAWAIYTIVALSLAYFHFRRGLPLSIRSTLYPILGQRIYGKWGHTVDVLAVFGTMFGVVTSLGLGVMQINAGLEGLFGIPSTLTIQFIIIAFVTSLACGSLMLGLDKGIKRLSDINMGLTGILLAFMVILGPTLFIFDSFIENVGNYLANIVTLSTWSEAYSNTDWQKAWTIFYWAWWVSWSPFVGVFIARISRGRTIREFVFGVLLIPMTILFFWFTTFGGVAIQMELLAGMNPEVVSPGLVAAVQADYGSAIFKLVEYYPLTKPITLLIVVMIVLWFVTSSDSASFVIDMLTAGGDTNPPKIQRLFWALMQGLIAAILLAAGGLDALQAAAIVAGLPFALVIFVMMYALLRGMSRDRLILYRNQQRYITDESADHNSASEFVDEDLLKGPPKIVKGD</sequence>
<evidence type="ECO:0000256" key="5">
    <source>
        <dbReference type="ARBA" id="ARBA00022692"/>
    </source>
</evidence>
<keyword evidence="10" id="KW-1185">Reference proteome</keyword>
<dbReference type="EMBL" id="JAVAJI010000001">
    <property type="protein sequence ID" value="MDP4543762.1"/>
    <property type="molecule type" value="Genomic_DNA"/>
</dbReference>
<feature type="transmembrane region" description="Helical" evidence="8">
    <location>
        <begin position="95"/>
        <end position="114"/>
    </location>
</feature>
<comment type="similarity">
    <text evidence="2">Belongs to the BCCT transporter (TC 2.A.15) family.</text>
</comment>
<feature type="transmembrane region" description="Helical" evidence="8">
    <location>
        <begin position="20"/>
        <end position="52"/>
    </location>
</feature>
<protein>
    <submittedName>
        <fullName evidence="9">BCCT family transporter</fullName>
    </submittedName>
</protein>
<evidence type="ECO:0000313" key="10">
    <source>
        <dbReference type="Proteomes" id="UP001228171"/>
    </source>
</evidence>
<proteinExistence type="inferred from homology"/>
<comment type="caution">
    <text evidence="9">The sequence shown here is derived from an EMBL/GenBank/DDBJ whole genome shotgun (WGS) entry which is preliminary data.</text>
</comment>
<evidence type="ECO:0000256" key="6">
    <source>
        <dbReference type="ARBA" id="ARBA00022989"/>
    </source>
</evidence>
<feature type="transmembrane region" description="Helical" evidence="8">
    <location>
        <begin position="482"/>
        <end position="502"/>
    </location>
</feature>
<keyword evidence="5 8" id="KW-0812">Transmembrane</keyword>
<evidence type="ECO:0000256" key="7">
    <source>
        <dbReference type="ARBA" id="ARBA00023136"/>
    </source>
</evidence>
<keyword evidence="4" id="KW-1003">Cell membrane</keyword>
<comment type="subcellular location">
    <subcellularLocation>
        <location evidence="1">Cell membrane</location>
        <topology evidence="1">Multi-pass membrane protein</topology>
    </subcellularLocation>
</comment>
<dbReference type="PANTHER" id="PTHR30047">
    <property type="entry name" value="HIGH-AFFINITY CHOLINE TRANSPORT PROTEIN-RELATED"/>
    <property type="match status" value="1"/>
</dbReference>
<accession>A0ABT9HDB7</accession>
<dbReference type="NCBIfam" id="TIGR00842">
    <property type="entry name" value="bcct"/>
    <property type="match status" value="1"/>
</dbReference>
<feature type="transmembrane region" description="Helical" evidence="8">
    <location>
        <begin position="417"/>
        <end position="445"/>
    </location>
</feature>
<evidence type="ECO:0000256" key="4">
    <source>
        <dbReference type="ARBA" id="ARBA00022475"/>
    </source>
</evidence>
<dbReference type="Pfam" id="PF02028">
    <property type="entry name" value="BCCT"/>
    <property type="match status" value="1"/>
</dbReference>